<dbReference type="Gene3D" id="3.30.420.10">
    <property type="entry name" value="Ribonuclease H-like superfamily/Ribonuclease H"/>
    <property type="match status" value="1"/>
</dbReference>
<dbReference type="InterPro" id="IPR036397">
    <property type="entry name" value="RNaseH_sf"/>
</dbReference>
<dbReference type="RefSeq" id="XP_030765152.1">
    <property type="nucleotide sequence ID" value="XM_030909292.1"/>
</dbReference>
<dbReference type="KEGG" id="soy:115889322"/>
<accession>A0A6J2YP78</accession>
<dbReference type="InterPro" id="IPR012337">
    <property type="entry name" value="RNaseH-like_sf"/>
</dbReference>
<sequence>MKRRELPSQPWVVVAIDFLGPLPSNEFIFVIVDYFSRYKEIKVLKDISAQSTISTLQEIFSRLGYPSCINADNGRQFTSIEFKNYCKETGIELFHTIPYWPQQNGEVERQNRDILKRIKISCALKQNWKRDLLDYMMMYNSTPHSITGKSPSELFFRRFFRDKIPSISDLENNNLDSEVRDRDKILKEQGKEYGDRKRKAVETHLEPGDKVYVKNLIKSNKTCPNFNRSPHTVINKNGGNIQIRNDETGQDYRRNIIHLKKIEGEWKVTNKPEQNDSSHEHD</sequence>
<dbReference type="FunFam" id="3.30.420.10:FF:000063">
    <property type="entry name" value="Retrovirus-related Pol polyprotein from transposon 297-like Protein"/>
    <property type="match status" value="1"/>
</dbReference>
<dbReference type="GeneID" id="115889322"/>
<feature type="domain" description="Integrase catalytic" evidence="1">
    <location>
        <begin position="6"/>
        <end position="159"/>
    </location>
</feature>
<organism evidence="2 3">
    <name type="scientific">Sitophilus oryzae</name>
    <name type="common">Rice weevil</name>
    <name type="synonym">Curculio oryzae</name>
    <dbReference type="NCBI Taxonomy" id="7048"/>
    <lineage>
        <taxon>Eukaryota</taxon>
        <taxon>Metazoa</taxon>
        <taxon>Ecdysozoa</taxon>
        <taxon>Arthropoda</taxon>
        <taxon>Hexapoda</taxon>
        <taxon>Insecta</taxon>
        <taxon>Pterygota</taxon>
        <taxon>Neoptera</taxon>
        <taxon>Endopterygota</taxon>
        <taxon>Coleoptera</taxon>
        <taxon>Polyphaga</taxon>
        <taxon>Cucujiformia</taxon>
        <taxon>Curculionidae</taxon>
        <taxon>Dryophthorinae</taxon>
        <taxon>Sitophilus</taxon>
    </lineage>
</organism>
<dbReference type="AlphaFoldDB" id="A0A6J2YP78"/>
<keyword evidence="2" id="KW-1185">Reference proteome</keyword>
<dbReference type="Pfam" id="PF00665">
    <property type="entry name" value="rve"/>
    <property type="match status" value="1"/>
</dbReference>
<dbReference type="InterPro" id="IPR050951">
    <property type="entry name" value="Retrovirus_Pol_polyprotein"/>
</dbReference>
<dbReference type="PANTHER" id="PTHR37984">
    <property type="entry name" value="PROTEIN CBG26694"/>
    <property type="match status" value="1"/>
</dbReference>
<dbReference type="InterPro" id="IPR001584">
    <property type="entry name" value="Integrase_cat-core"/>
</dbReference>
<dbReference type="PROSITE" id="PS50994">
    <property type="entry name" value="INTEGRASE"/>
    <property type="match status" value="1"/>
</dbReference>
<proteinExistence type="predicted"/>
<evidence type="ECO:0000313" key="2">
    <source>
        <dbReference type="Proteomes" id="UP000504635"/>
    </source>
</evidence>
<dbReference type="InParanoid" id="A0A6J2YP78"/>
<dbReference type="SUPFAM" id="SSF53098">
    <property type="entry name" value="Ribonuclease H-like"/>
    <property type="match status" value="1"/>
</dbReference>
<dbReference type="GO" id="GO:0015074">
    <property type="term" value="P:DNA integration"/>
    <property type="evidence" value="ECO:0007669"/>
    <property type="project" value="InterPro"/>
</dbReference>
<dbReference type="GO" id="GO:0003676">
    <property type="term" value="F:nucleic acid binding"/>
    <property type="evidence" value="ECO:0007669"/>
    <property type="project" value="InterPro"/>
</dbReference>
<evidence type="ECO:0000313" key="3">
    <source>
        <dbReference type="RefSeq" id="XP_030765152.1"/>
    </source>
</evidence>
<name>A0A6J2YP78_SITOR</name>
<protein>
    <submittedName>
        <fullName evidence="3">Uncharacterized protein K02A2.6-like</fullName>
    </submittedName>
</protein>
<evidence type="ECO:0000259" key="1">
    <source>
        <dbReference type="PROSITE" id="PS50994"/>
    </source>
</evidence>
<dbReference type="OrthoDB" id="6756070at2759"/>
<reference evidence="3" key="1">
    <citation type="submission" date="2025-08" db="UniProtKB">
        <authorList>
            <consortium name="RefSeq"/>
        </authorList>
    </citation>
    <scope>IDENTIFICATION</scope>
    <source>
        <tissue evidence="3">Gonads</tissue>
    </source>
</reference>
<gene>
    <name evidence="3" type="primary">LOC115889322</name>
</gene>
<dbReference type="Proteomes" id="UP000504635">
    <property type="component" value="Unplaced"/>
</dbReference>
<dbReference type="PANTHER" id="PTHR37984:SF11">
    <property type="entry name" value="INTEGRASE CATALYTIC DOMAIN-CONTAINING PROTEIN"/>
    <property type="match status" value="1"/>
</dbReference>